<protein>
    <submittedName>
        <fullName evidence="1">TsaA protein</fullName>
    </submittedName>
</protein>
<dbReference type="EMBL" id="CAJNJA010042344">
    <property type="protein sequence ID" value="CAE7783101.1"/>
    <property type="molecule type" value="Genomic_DNA"/>
</dbReference>
<evidence type="ECO:0000313" key="1">
    <source>
        <dbReference type="EMBL" id="CAE7783101.1"/>
    </source>
</evidence>
<organism evidence="1 2">
    <name type="scientific">Symbiodinium necroappetens</name>
    <dbReference type="NCBI Taxonomy" id="1628268"/>
    <lineage>
        <taxon>Eukaryota</taxon>
        <taxon>Sar</taxon>
        <taxon>Alveolata</taxon>
        <taxon>Dinophyceae</taxon>
        <taxon>Suessiales</taxon>
        <taxon>Symbiodiniaceae</taxon>
        <taxon>Symbiodinium</taxon>
    </lineage>
</organism>
<sequence>MPLGAVNITFSSPAQFMTHFLNVCHNVAKTDLDIDNLKGMFKNEFWSDLPVLMKLQENPSFEYKTQHFIQKQSTGNYTIIKHVCLTKQKLTQTKLESFAVGKLYEIAWGHGNKVVERKALQWNCFVL</sequence>
<reference evidence="1" key="1">
    <citation type="submission" date="2021-02" db="EMBL/GenBank/DDBJ databases">
        <authorList>
            <person name="Dougan E. K."/>
            <person name="Rhodes N."/>
            <person name="Thang M."/>
            <person name="Chan C."/>
        </authorList>
    </citation>
    <scope>NUCLEOTIDE SEQUENCE</scope>
</reference>
<accession>A0A812YLT4</accession>
<dbReference type="AlphaFoldDB" id="A0A812YLT4"/>
<evidence type="ECO:0000313" key="2">
    <source>
        <dbReference type="Proteomes" id="UP000601435"/>
    </source>
</evidence>
<gene>
    <name evidence="1" type="primary">tsaA</name>
    <name evidence="1" type="ORF">SNEC2469_LOCUS22959</name>
</gene>
<dbReference type="Proteomes" id="UP000601435">
    <property type="component" value="Unassembled WGS sequence"/>
</dbReference>
<proteinExistence type="predicted"/>
<comment type="caution">
    <text evidence="1">The sequence shown here is derived from an EMBL/GenBank/DDBJ whole genome shotgun (WGS) entry which is preliminary data.</text>
</comment>
<name>A0A812YLT4_9DINO</name>
<dbReference type="OrthoDB" id="438807at2759"/>
<keyword evidence="2" id="KW-1185">Reference proteome</keyword>